<gene>
    <name evidence="4" type="ORF">EM848_03570</name>
    <name evidence="3" type="ORF">EMO90_07080</name>
</gene>
<sequence length="143" mass="15101">MYGAYAPQPGQPGYQPGPQPVYPGYAGYYPPMQRWNVMSIVGFILSFVIPPAGLVVSIIALLQINKSGEKSKGLAIAGIAVGAVCTVLIVLFIALFVYALGYAMQNGYYYDGPRGYGYGDIMDSGALQGLTTQYVSSAVALVA</sequence>
<organism evidence="4 5">
    <name type="scientific">Bifidobacterium vespertilionis</name>
    <dbReference type="NCBI Taxonomy" id="2562524"/>
    <lineage>
        <taxon>Bacteria</taxon>
        <taxon>Bacillati</taxon>
        <taxon>Actinomycetota</taxon>
        <taxon>Actinomycetes</taxon>
        <taxon>Bifidobacteriales</taxon>
        <taxon>Bifidobacteriaceae</taxon>
        <taxon>Bifidobacterium</taxon>
    </lineage>
</organism>
<feature type="domain" description="DUF4190" evidence="2">
    <location>
        <begin position="37"/>
        <end position="92"/>
    </location>
</feature>
<evidence type="ECO:0000313" key="6">
    <source>
        <dbReference type="Proteomes" id="UP000374630"/>
    </source>
</evidence>
<dbReference type="Pfam" id="PF13828">
    <property type="entry name" value="DUF4190"/>
    <property type="match status" value="1"/>
</dbReference>
<keyword evidence="1" id="KW-0472">Membrane</keyword>
<keyword evidence="1" id="KW-0812">Transmembrane</keyword>
<evidence type="ECO:0000256" key="1">
    <source>
        <dbReference type="SAM" id="Phobius"/>
    </source>
</evidence>
<name>A0A5J5E4J8_9BIFI</name>
<evidence type="ECO:0000313" key="3">
    <source>
        <dbReference type="EMBL" id="KAA8820232.1"/>
    </source>
</evidence>
<dbReference type="Proteomes" id="UP000345527">
    <property type="component" value="Unassembled WGS sequence"/>
</dbReference>
<accession>A0A5J5E4J8</accession>
<feature type="transmembrane region" description="Helical" evidence="1">
    <location>
        <begin position="74"/>
        <end position="100"/>
    </location>
</feature>
<reference evidence="5 6" key="1">
    <citation type="journal article" date="2019" name="Syst. Appl. Microbiol.">
        <title>Characterization of Bifidobacterium species in feaces of the Egyptian fruit bat: Description of B. vespertilionis sp. nov. and B. rousetti sp. nov.</title>
        <authorList>
            <person name="Modesto M."/>
            <person name="Satti M."/>
            <person name="Watanabe K."/>
            <person name="Puglisi E."/>
            <person name="Morelli L."/>
            <person name="Huang C.-H."/>
            <person name="Liou J.-S."/>
            <person name="Miyashita M."/>
            <person name="Tamura T."/>
            <person name="Saito S."/>
            <person name="Mori K."/>
            <person name="Huang L."/>
            <person name="Sciavilla P."/>
            <person name="Sandri C."/>
            <person name="Spiezio C."/>
            <person name="Vitali F."/>
            <person name="Cavalieri D."/>
            <person name="Perpetuini G."/>
            <person name="Tofalo R."/>
            <person name="Bonetti A."/>
            <person name="Arita M."/>
            <person name="Mattarelli P."/>
        </authorList>
    </citation>
    <scope>NUCLEOTIDE SEQUENCE [LARGE SCALE GENOMIC DNA]</scope>
    <source>
        <strain evidence="3 6">RST16</strain>
        <strain evidence="4 5">RST8</strain>
    </source>
</reference>
<dbReference type="InterPro" id="IPR025241">
    <property type="entry name" value="DUF4190"/>
</dbReference>
<dbReference type="EMBL" id="RZOA01000005">
    <property type="protein sequence ID" value="KAA8823967.1"/>
    <property type="molecule type" value="Genomic_DNA"/>
</dbReference>
<keyword evidence="1" id="KW-1133">Transmembrane helix</keyword>
<comment type="caution">
    <text evidence="4">The sequence shown here is derived from an EMBL/GenBank/DDBJ whole genome shotgun (WGS) entry which is preliminary data.</text>
</comment>
<protein>
    <submittedName>
        <fullName evidence="4">DUF4190 domain-containing protein</fullName>
    </submittedName>
</protein>
<evidence type="ECO:0000313" key="5">
    <source>
        <dbReference type="Proteomes" id="UP000345527"/>
    </source>
</evidence>
<proteinExistence type="predicted"/>
<feature type="transmembrane region" description="Helical" evidence="1">
    <location>
        <begin position="37"/>
        <end position="62"/>
    </location>
</feature>
<evidence type="ECO:0000259" key="2">
    <source>
        <dbReference type="Pfam" id="PF13828"/>
    </source>
</evidence>
<dbReference type="Proteomes" id="UP000374630">
    <property type="component" value="Unassembled WGS sequence"/>
</dbReference>
<dbReference type="AlphaFoldDB" id="A0A5J5E4J8"/>
<dbReference type="EMBL" id="RZNZ01000008">
    <property type="protein sequence ID" value="KAA8820232.1"/>
    <property type="molecule type" value="Genomic_DNA"/>
</dbReference>
<evidence type="ECO:0000313" key="4">
    <source>
        <dbReference type="EMBL" id="KAA8823967.1"/>
    </source>
</evidence>
<dbReference type="OrthoDB" id="3238658at2"/>
<keyword evidence="6" id="KW-1185">Reference proteome</keyword>